<gene>
    <name evidence="1" type="ORF">TSUD_349050</name>
</gene>
<accession>A0A2Z6NZ66</accession>
<keyword evidence="2" id="KW-1185">Reference proteome</keyword>
<protein>
    <recommendedName>
        <fullName evidence="3">Reverse transcriptase zinc-binding domain-containing protein</fullName>
    </recommendedName>
</protein>
<name>A0A2Z6NZ66_TRISU</name>
<evidence type="ECO:0000313" key="2">
    <source>
        <dbReference type="Proteomes" id="UP000242715"/>
    </source>
</evidence>
<evidence type="ECO:0008006" key="3">
    <source>
        <dbReference type="Google" id="ProtNLM"/>
    </source>
</evidence>
<organism evidence="1 2">
    <name type="scientific">Trifolium subterraneum</name>
    <name type="common">Subterranean clover</name>
    <dbReference type="NCBI Taxonomy" id="3900"/>
    <lineage>
        <taxon>Eukaryota</taxon>
        <taxon>Viridiplantae</taxon>
        <taxon>Streptophyta</taxon>
        <taxon>Embryophyta</taxon>
        <taxon>Tracheophyta</taxon>
        <taxon>Spermatophyta</taxon>
        <taxon>Magnoliopsida</taxon>
        <taxon>eudicotyledons</taxon>
        <taxon>Gunneridae</taxon>
        <taxon>Pentapetalae</taxon>
        <taxon>rosids</taxon>
        <taxon>fabids</taxon>
        <taxon>Fabales</taxon>
        <taxon>Fabaceae</taxon>
        <taxon>Papilionoideae</taxon>
        <taxon>50 kb inversion clade</taxon>
        <taxon>NPAAA clade</taxon>
        <taxon>Hologalegina</taxon>
        <taxon>IRL clade</taxon>
        <taxon>Trifolieae</taxon>
        <taxon>Trifolium</taxon>
    </lineage>
</organism>
<dbReference type="AlphaFoldDB" id="A0A2Z6NZ66"/>
<proteinExistence type="predicted"/>
<sequence>MYSYWSVGDGRKIDAWNEAWLDDGVIINERVNIPPHLLGMKVIELVDSDGKWNWSLITNWLPIEMIKKIAAMLPPRDEHGRDERMVAGDFVSTKGMKIL</sequence>
<dbReference type="Proteomes" id="UP000242715">
    <property type="component" value="Unassembled WGS sequence"/>
</dbReference>
<dbReference type="EMBL" id="DF973855">
    <property type="protein sequence ID" value="GAU41265.1"/>
    <property type="molecule type" value="Genomic_DNA"/>
</dbReference>
<dbReference type="OrthoDB" id="1422167at2759"/>
<evidence type="ECO:0000313" key="1">
    <source>
        <dbReference type="EMBL" id="GAU41265.1"/>
    </source>
</evidence>
<reference evidence="2" key="1">
    <citation type="journal article" date="2017" name="Front. Plant Sci.">
        <title>Climate Clever Clovers: New Paradigm to Reduce the Environmental Footprint of Ruminants by Breeding Low Methanogenic Forages Utilizing Haplotype Variation.</title>
        <authorList>
            <person name="Kaur P."/>
            <person name="Appels R."/>
            <person name="Bayer P.E."/>
            <person name="Keeble-Gagnere G."/>
            <person name="Wang J."/>
            <person name="Hirakawa H."/>
            <person name="Shirasawa K."/>
            <person name="Vercoe P."/>
            <person name="Stefanova K."/>
            <person name="Durmic Z."/>
            <person name="Nichols P."/>
            <person name="Revell C."/>
            <person name="Isobe S.N."/>
            <person name="Edwards D."/>
            <person name="Erskine W."/>
        </authorList>
    </citation>
    <scope>NUCLEOTIDE SEQUENCE [LARGE SCALE GENOMIC DNA]</scope>
    <source>
        <strain evidence="2">cv. Daliak</strain>
    </source>
</reference>